<dbReference type="STRING" id="1196081.A0A364KSE2"/>
<sequence length="653" mass="73988">MQDSLPVGILAEYLDTITTLLDTITELFHTRQQQSPKSLAEARALFVLQAFTWATWYQTTLLQLWRDAKYHMKWRLSGLQGQRQPMIVPKREVVEKVRPNYMCKWAFELLRSDLSSVTQDFRKLFDVYNVHFGDREPRCNLTAAADSSGKVRACDGKAPGNCQRFESDGVQIQSAHDVQCPGLDACTLITWDEESYKSAKGARAVSLEDTDDKYIRYCPVTTETLAVSHVWSHGQGGRPETGFNLCLHRRYTKLARSLGCNSYWMDSPCIPTEMELRYEAMGHINHNFINSKVTLLVDRDLMEIDIDPPSLEAKEAILATLVVCDWNVRAWTLLEGMRGCRNLHILGKNNHIISLIDVFNDVLAYSNLSLVSPCLALQHYMPQVGYRPIEGEVPSVGLEQATCLMNHRHATKDRDVTLIWSLVCGSKLIKASVDFWKSQVGQPLATGFLLSSSPRLEGEHGFSWAPSRPNLLPPTADTHWFSSNITSKGEKKKLWPAYNGEGSSIGTITERGLKAEWLVCRIYRNRSLLPTRLGGFAFLDQEKLSALQVHYFVYNEGGLDRMDRKSIYKLGSLVSPIFKKGFQYVALLFPVMTGKGSDGGPRPYQYQGEGVKGPLMVIAGSNDFEEWEWQFVHEWDTSVLLPQFIRREDILLV</sequence>
<proteinExistence type="predicted"/>
<dbReference type="GeneID" id="63791696"/>
<gene>
    <name evidence="1" type="ORF">BHQ10_002479</name>
</gene>
<protein>
    <recommendedName>
        <fullName evidence="3">Heterokaryon incompatibility domain-containing protein</fullName>
    </recommendedName>
</protein>
<reference evidence="1 2" key="1">
    <citation type="journal article" date="2017" name="Biotechnol. Biofuels">
        <title>Differential beta-glucosidase expression as a function of carbon source availability in Talaromyces amestolkiae: a genomic and proteomic approach.</title>
        <authorList>
            <person name="de Eugenio L.I."/>
            <person name="Mendez-Liter J.A."/>
            <person name="Nieto-Dominguez M."/>
            <person name="Alonso L."/>
            <person name="Gil-Munoz J."/>
            <person name="Barriuso J."/>
            <person name="Prieto A."/>
            <person name="Martinez M.J."/>
        </authorList>
    </citation>
    <scope>NUCLEOTIDE SEQUENCE [LARGE SCALE GENOMIC DNA]</scope>
    <source>
        <strain evidence="1 2">CIB</strain>
    </source>
</reference>
<comment type="caution">
    <text evidence="1">The sequence shown here is derived from an EMBL/GenBank/DDBJ whole genome shotgun (WGS) entry which is preliminary data.</text>
</comment>
<dbReference type="Proteomes" id="UP000249363">
    <property type="component" value="Unassembled WGS sequence"/>
</dbReference>
<dbReference type="PANTHER" id="PTHR39596">
    <property type="match status" value="1"/>
</dbReference>
<name>A0A364KSE2_TALAM</name>
<evidence type="ECO:0000313" key="1">
    <source>
        <dbReference type="EMBL" id="RAO66467.1"/>
    </source>
</evidence>
<dbReference type="RefSeq" id="XP_040730984.1">
    <property type="nucleotide sequence ID" value="XM_040874629.1"/>
</dbReference>
<accession>A0A364KSE2</accession>
<dbReference type="PANTHER" id="PTHR39596:SF4">
    <property type="entry name" value="HET DOMAIN PROTEIN (AFU_ORTHOLOGUE AFUA_3G03140)-RELATED"/>
    <property type="match status" value="1"/>
</dbReference>
<dbReference type="EMBL" id="MIKG01000003">
    <property type="protein sequence ID" value="RAO66467.1"/>
    <property type="molecule type" value="Genomic_DNA"/>
</dbReference>
<keyword evidence="2" id="KW-1185">Reference proteome</keyword>
<organism evidence="1 2">
    <name type="scientific">Talaromyces amestolkiae</name>
    <dbReference type="NCBI Taxonomy" id="1196081"/>
    <lineage>
        <taxon>Eukaryota</taxon>
        <taxon>Fungi</taxon>
        <taxon>Dikarya</taxon>
        <taxon>Ascomycota</taxon>
        <taxon>Pezizomycotina</taxon>
        <taxon>Eurotiomycetes</taxon>
        <taxon>Eurotiomycetidae</taxon>
        <taxon>Eurotiales</taxon>
        <taxon>Trichocomaceae</taxon>
        <taxon>Talaromyces</taxon>
        <taxon>Talaromyces sect. Talaromyces</taxon>
    </lineage>
</organism>
<evidence type="ECO:0008006" key="3">
    <source>
        <dbReference type="Google" id="ProtNLM"/>
    </source>
</evidence>
<dbReference type="OrthoDB" id="4227248at2759"/>
<evidence type="ECO:0000313" key="2">
    <source>
        <dbReference type="Proteomes" id="UP000249363"/>
    </source>
</evidence>
<dbReference type="AlphaFoldDB" id="A0A364KSE2"/>